<evidence type="ECO:0000313" key="2">
    <source>
        <dbReference type="EMBL" id="KRR04895.1"/>
    </source>
</evidence>
<keyword evidence="3" id="KW-1185">Reference proteome</keyword>
<dbReference type="Proteomes" id="UP000051913">
    <property type="component" value="Unassembled WGS sequence"/>
</dbReference>
<feature type="compositionally biased region" description="Low complexity" evidence="1">
    <location>
        <begin position="1"/>
        <end position="19"/>
    </location>
</feature>
<comment type="caution">
    <text evidence="2">The sequence shown here is derived from an EMBL/GenBank/DDBJ whole genome shotgun (WGS) entry which is preliminary data.</text>
</comment>
<organism evidence="2 3">
    <name type="scientific">Bradyrhizobium valentinum</name>
    <dbReference type="NCBI Taxonomy" id="1518501"/>
    <lineage>
        <taxon>Bacteria</taxon>
        <taxon>Pseudomonadati</taxon>
        <taxon>Pseudomonadota</taxon>
        <taxon>Alphaproteobacteria</taxon>
        <taxon>Hyphomicrobiales</taxon>
        <taxon>Nitrobacteraceae</taxon>
        <taxon>Bradyrhizobium</taxon>
    </lineage>
</organism>
<sequence>MSDNPIGTAPPTTPTGQIPVSPNNPCPFLRALVANGYVSGHDVPLEKLTEMIGLASGETGSAQKSVRMKTWMVAVIANGLGPLRVLKSATSGAVLDELRNGPLDKHGGGSRILDAGAKVHEEQIDRLATFGKDCKDPSGGIELGLTAKEIDAFMKANIKRDGDATRWYYPILMKGEWPVLLKILGKGDGEARYLSVAEVRTLFVERRLPERITARLPKPAAGR</sequence>
<accession>A0A0R3LHF2</accession>
<dbReference type="OrthoDB" id="8212707at2"/>
<evidence type="ECO:0000313" key="3">
    <source>
        <dbReference type="Proteomes" id="UP000051913"/>
    </source>
</evidence>
<protein>
    <submittedName>
        <fullName evidence="2">Uncharacterized protein</fullName>
    </submittedName>
</protein>
<feature type="region of interest" description="Disordered" evidence="1">
    <location>
        <begin position="1"/>
        <end position="22"/>
    </location>
</feature>
<evidence type="ECO:0000256" key="1">
    <source>
        <dbReference type="SAM" id="MobiDB-lite"/>
    </source>
</evidence>
<proteinExistence type="predicted"/>
<name>A0A0R3LHF2_9BRAD</name>
<dbReference type="RefSeq" id="WP_057852011.1">
    <property type="nucleotide sequence ID" value="NZ_LLXX01000121.1"/>
</dbReference>
<gene>
    <name evidence="2" type="ORF">CP49_13995</name>
</gene>
<reference evidence="2 3" key="1">
    <citation type="submission" date="2014-03" db="EMBL/GenBank/DDBJ databases">
        <title>Bradyrhizobium valentinum sp. nov., isolated from effective nodules of Lupinus mariae-josephae, a lupine endemic of basic-lime soils in Eastern Spain.</title>
        <authorList>
            <person name="Duran D."/>
            <person name="Rey L."/>
            <person name="Navarro A."/>
            <person name="Busquets A."/>
            <person name="Imperial J."/>
            <person name="Ruiz-Argueso T."/>
        </authorList>
    </citation>
    <scope>NUCLEOTIDE SEQUENCE [LARGE SCALE GENOMIC DNA]</scope>
    <source>
        <strain evidence="2 3">LmjM3</strain>
    </source>
</reference>
<dbReference type="EMBL" id="LLXX01000121">
    <property type="protein sequence ID" value="KRR04895.1"/>
    <property type="molecule type" value="Genomic_DNA"/>
</dbReference>
<dbReference type="AlphaFoldDB" id="A0A0R3LHF2"/>